<feature type="transmembrane region" description="Helical" evidence="1">
    <location>
        <begin position="40"/>
        <end position="59"/>
    </location>
</feature>
<dbReference type="KEGG" id="cyc:PCC7424_4649"/>
<proteinExistence type="predicted"/>
<keyword evidence="1" id="KW-0812">Transmembrane</keyword>
<keyword evidence="1" id="KW-0472">Membrane</keyword>
<evidence type="ECO:0000256" key="1">
    <source>
        <dbReference type="SAM" id="Phobius"/>
    </source>
</evidence>
<reference evidence="3" key="1">
    <citation type="journal article" date="2011" name="MBio">
        <title>Novel metabolic attributes of the genus Cyanothece, comprising a group of unicellular nitrogen-fixing Cyanobacteria.</title>
        <authorList>
            <person name="Bandyopadhyay A."/>
            <person name="Elvitigala T."/>
            <person name="Welsh E."/>
            <person name="Stockel J."/>
            <person name="Liberton M."/>
            <person name="Min H."/>
            <person name="Sherman L.A."/>
            <person name="Pakrasi H.B."/>
        </authorList>
    </citation>
    <scope>NUCLEOTIDE SEQUENCE [LARGE SCALE GENOMIC DNA]</scope>
    <source>
        <strain evidence="3">PCC 7424</strain>
    </source>
</reference>
<feature type="transmembrane region" description="Helical" evidence="1">
    <location>
        <begin position="7"/>
        <end position="34"/>
    </location>
</feature>
<gene>
    <name evidence="2" type="ordered locus">PCC7424_4649</name>
</gene>
<dbReference type="RefSeq" id="WP_015956594.1">
    <property type="nucleotide sequence ID" value="NC_011729.1"/>
</dbReference>
<name>B7KBN3_GLOC7</name>
<evidence type="ECO:0000313" key="2">
    <source>
        <dbReference type="EMBL" id="ACK73011.1"/>
    </source>
</evidence>
<dbReference type="AlphaFoldDB" id="B7KBN3"/>
<sequence length="79" mass="8597">MDKETKFALLVIGAPFLGLLYCGIILAVLLLSPWAREHPIIMATIFSIAPSLISGSVWLKSAMKGQNKQERVNPSSSLN</sequence>
<dbReference type="eggNOG" id="ENOG503331U">
    <property type="taxonomic scope" value="Bacteria"/>
</dbReference>
<keyword evidence="1" id="KW-1133">Transmembrane helix</keyword>
<accession>B7KBN3</accession>
<dbReference type="OrthoDB" id="561196at2"/>
<evidence type="ECO:0000313" key="3">
    <source>
        <dbReference type="Proteomes" id="UP000002384"/>
    </source>
</evidence>
<dbReference type="Proteomes" id="UP000002384">
    <property type="component" value="Chromosome"/>
</dbReference>
<keyword evidence="3" id="KW-1185">Reference proteome</keyword>
<organism evidence="2 3">
    <name type="scientific">Gloeothece citriformis (strain PCC 7424)</name>
    <name type="common">Cyanothece sp. (strain PCC 7424)</name>
    <dbReference type="NCBI Taxonomy" id="65393"/>
    <lineage>
        <taxon>Bacteria</taxon>
        <taxon>Bacillati</taxon>
        <taxon>Cyanobacteriota</taxon>
        <taxon>Cyanophyceae</taxon>
        <taxon>Oscillatoriophycideae</taxon>
        <taxon>Chroococcales</taxon>
        <taxon>Aphanothecaceae</taxon>
        <taxon>Gloeothece</taxon>
        <taxon>Gloeothece citriformis</taxon>
    </lineage>
</organism>
<protein>
    <submittedName>
        <fullName evidence="2">Uncharacterized protein</fullName>
    </submittedName>
</protein>
<dbReference type="EMBL" id="CP001291">
    <property type="protein sequence ID" value="ACK73011.1"/>
    <property type="molecule type" value="Genomic_DNA"/>
</dbReference>
<dbReference type="HOGENOM" id="CLU_179977_0_0_3"/>